<feature type="signal peptide" evidence="1">
    <location>
        <begin position="1"/>
        <end position="20"/>
    </location>
</feature>
<protein>
    <submittedName>
        <fullName evidence="3">Cytochrome oxidase Cu insertion factor, SCO1/SenC/PrrC family</fullName>
    </submittedName>
</protein>
<gene>
    <name evidence="3" type="ORF">SAMN04487996_101389</name>
</gene>
<dbReference type="Proteomes" id="UP000198748">
    <property type="component" value="Unassembled WGS sequence"/>
</dbReference>
<feature type="chain" id="PRO_5011545803" evidence="1">
    <location>
        <begin position="21"/>
        <end position="161"/>
    </location>
</feature>
<feature type="domain" description="Thioredoxin" evidence="2">
    <location>
        <begin position="23"/>
        <end position="161"/>
    </location>
</feature>
<dbReference type="InterPro" id="IPR012336">
    <property type="entry name" value="Thioredoxin-like_fold"/>
</dbReference>
<dbReference type="Gene3D" id="3.40.30.10">
    <property type="entry name" value="Glutaredoxin"/>
    <property type="match status" value="1"/>
</dbReference>
<dbReference type="AlphaFoldDB" id="A0A1G6VZV2"/>
<keyword evidence="1" id="KW-0732">Signal</keyword>
<proteinExistence type="predicted"/>
<dbReference type="PROSITE" id="PS51352">
    <property type="entry name" value="THIOREDOXIN_2"/>
    <property type="match status" value="1"/>
</dbReference>
<dbReference type="Pfam" id="PF13098">
    <property type="entry name" value="Thioredoxin_2"/>
    <property type="match status" value="1"/>
</dbReference>
<evidence type="ECO:0000256" key="1">
    <source>
        <dbReference type="SAM" id="SignalP"/>
    </source>
</evidence>
<evidence type="ECO:0000313" key="3">
    <source>
        <dbReference type="EMBL" id="SDD59101.1"/>
    </source>
</evidence>
<keyword evidence="4" id="KW-1185">Reference proteome</keyword>
<dbReference type="STRING" id="659014.SAMN04487996_101389"/>
<reference evidence="4" key="1">
    <citation type="submission" date="2016-10" db="EMBL/GenBank/DDBJ databases">
        <authorList>
            <person name="Varghese N."/>
            <person name="Submissions S."/>
        </authorList>
    </citation>
    <scope>NUCLEOTIDE SEQUENCE [LARGE SCALE GENOMIC DNA]</scope>
    <source>
        <strain evidence="4">DSM 25329</strain>
    </source>
</reference>
<dbReference type="RefSeq" id="WP_090146145.1">
    <property type="nucleotide sequence ID" value="NZ_FNAN01000001.1"/>
</dbReference>
<dbReference type="SUPFAM" id="SSF52833">
    <property type="entry name" value="Thioredoxin-like"/>
    <property type="match status" value="1"/>
</dbReference>
<dbReference type="InterPro" id="IPR013766">
    <property type="entry name" value="Thioredoxin_domain"/>
</dbReference>
<dbReference type="InterPro" id="IPR036249">
    <property type="entry name" value="Thioredoxin-like_sf"/>
</dbReference>
<evidence type="ECO:0000259" key="2">
    <source>
        <dbReference type="PROSITE" id="PS51352"/>
    </source>
</evidence>
<organism evidence="3 4">
    <name type="scientific">Dyadobacter soli</name>
    <dbReference type="NCBI Taxonomy" id="659014"/>
    <lineage>
        <taxon>Bacteria</taxon>
        <taxon>Pseudomonadati</taxon>
        <taxon>Bacteroidota</taxon>
        <taxon>Cytophagia</taxon>
        <taxon>Cytophagales</taxon>
        <taxon>Spirosomataceae</taxon>
        <taxon>Dyadobacter</taxon>
    </lineage>
</organism>
<sequence length="161" mass="18216">MFRKLSFLLLLLVGMSDGFAQVAASSKKIAPFQIRLVNGQQYTSSQLAAGPVVLIYFSPDCEHCQSFTKDLLKNSSVVANKQVVMVTFQSMDMLKPFVNQYSIGTHPNFKVGTEGTSYLVQRYYQIRSFPYIAIYDKKGNLVRTFEGEQPHAEIFKALRQI</sequence>
<dbReference type="OrthoDB" id="662072at2"/>
<name>A0A1G6VZV2_9BACT</name>
<dbReference type="EMBL" id="FNAN01000001">
    <property type="protein sequence ID" value="SDD59101.1"/>
    <property type="molecule type" value="Genomic_DNA"/>
</dbReference>
<evidence type="ECO:0000313" key="4">
    <source>
        <dbReference type="Proteomes" id="UP000198748"/>
    </source>
</evidence>
<accession>A0A1G6VZV2</accession>